<dbReference type="EMBL" id="AANZ01000014">
    <property type="protein sequence ID" value="EAQ79368.1"/>
    <property type="molecule type" value="Genomic_DNA"/>
</dbReference>
<dbReference type="AlphaFoldDB" id="A3ZVM2"/>
<sequence>MLVEYFSGHLPALLVPRRTRRSAVMPHTFVRAGH</sequence>
<evidence type="ECO:0000313" key="2">
    <source>
        <dbReference type="Proteomes" id="UP000004358"/>
    </source>
</evidence>
<evidence type="ECO:0000313" key="1">
    <source>
        <dbReference type="EMBL" id="EAQ79368.1"/>
    </source>
</evidence>
<dbReference type="Proteomes" id="UP000004358">
    <property type="component" value="Unassembled WGS sequence"/>
</dbReference>
<dbReference type="STRING" id="314230.DSM3645_02793"/>
<reference evidence="1 2" key="1">
    <citation type="submission" date="2006-02" db="EMBL/GenBank/DDBJ databases">
        <authorList>
            <person name="Amann R."/>
            <person name="Ferriera S."/>
            <person name="Johnson J."/>
            <person name="Kravitz S."/>
            <person name="Halpern A."/>
            <person name="Remington K."/>
            <person name="Beeson K."/>
            <person name="Tran B."/>
            <person name="Rogers Y.-H."/>
            <person name="Friedman R."/>
            <person name="Venter J.C."/>
        </authorList>
    </citation>
    <scope>NUCLEOTIDE SEQUENCE [LARGE SCALE GENOMIC DNA]</scope>
    <source>
        <strain evidence="1 2">DSM 3645</strain>
    </source>
</reference>
<name>A3ZVM2_9BACT</name>
<protein>
    <submittedName>
        <fullName evidence="1">Uncharacterized protein</fullName>
    </submittedName>
</protein>
<gene>
    <name evidence="1" type="ORF">DSM3645_02793</name>
</gene>
<organism evidence="1 2">
    <name type="scientific">Blastopirellula marina DSM 3645</name>
    <dbReference type="NCBI Taxonomy" id="314230"/>
    <lineage>
        <taxon>Bacteria</taxon>
        <taxon>Pseudomonadati</taxon>
        <taxon>Planctomycetota</taxon>
        <taxon>Planctomycetia</taxon>
        <taxon>Pirellulales</taxon>
        <taxon>Pirellulaceae</taxon>
        <taxon>Blastopirellula</taxon>
    </lineage>
</organism>
<dbReference type="HOGENOM" id="CLU_3372366_0_0_0"/>
<accession>A3ZVM2</accession>
<proteinExistence type="predicted"/>
<comment type="caution">
    <text evidence="1">The sequence shown here is derived from an EMBL/GenBank/DDBJ whole genome shotgun (WGS) entry which is preliminary data.</text>
</comment>